<dbReference type="OrthoDB" id="9797223at2"/>
<evidence type="ECO:0000256" key="1">
    <source>
        <dbReference type="ARBA" id="ARBA00023015"/>
    </source>
</evidence>
<dbReference type="PANTHER" id="PTHR30363">
    <property type="entry name" value="HTH-TYPE TRANSCRIPTIONAL REGULATOR SRLR-RELATED"/>
    <property type="match status" value="1"/>
</dbReference>
<reference evidence="5 6" key="1">
    <citation type="submission" date="2017-07" db="EMBL/GenBank/DDBJ databases">
        <title>Virgibacillus sp. LM2416.</title>
        <authorList>
            <person name="Tak E.J."/>
            <person name="Bae J.-W."/>
        </authorList>
    </citation>
    <scope>NUCLEOTIDE SEQUENCE [LARGE SCALE GENOMIC DNA]</scope>
    <source>
        <strain evidence="5 6">LM2416</strain>
    </source>
</reference>
<dbReference type="InterPro" id="IPR018356">
    <property type="entry name" value="Tscrpt_reg_HTH_DeoR_CS"/>
</dbReference>
<gene>
    <name evidence="5" type="ORF">CFK37_04285</name>
</gene>
<keyword evidence="3" id="KW-0804">Transcription</keyword>
<evidence type="ECO:0000259" key="4">
    <source>
        <dbReference type="PROSITE" id="PS51000"/>
    </source>
</evidence>
<dbReference type="Pfam" id="PF08220">
    <property type="entry name" value="HTH_DeoR"/>
    <property type="match status" value="1"/>
</dbReference>
<evidence type="ECO:0000313" key="6">
    <source>
        <dbReference type="Proteomes" id="UP000198312"/>
    </source>
</evidence>
<dbReference type="PANTHER" id="PTHR30363:SF56">
    <property type="entry name" value="TRANSCRIPTIONAL REGULATOR, DEOR FAMILY"/>
    <property type="match status" value="1"/>
</dbReference>
<dbReference type="SMART" id="SM01134">
    <property type="entry name" value="DeoRC"/>
    <property type="match status" value="1"/>
</dbReference>
<dbReference type="Pfam" id="PF00455">
    <property type="entry name" value="DeoRC"/>
    <property type="match status" value="1"/>
</dbReference>
<accession>A0A220U045</accession>
<dbReference type="SUPFAM" id="SSF100950">
    <property type="entry name" value="NagB/RpiA/CoA transferase-like"/>
    <property type="match status" value="1"/>
</dbReference>
<dbReference type="Proteomes" id="UP000198312">
    <property type="component" value="Chromosome"/>
</dbReference>
<evidence type="ECO:0000313" key="5">
    <source>
        <dbReference type="EMBL" id="ASK61447.1"/>
    </source>
</evidence>
<name>A0A220U045_9BACI</name>
<dbReference type="EMBL" id="CP022315">
    <property type="protein sequence ID" value="ASK61447.1"/>
    <property type="molecule type" value="Genomic_DNA"/>
</dbReference>
<dbReference type="Gene3D" id="3.40.50.1360">
    <property type="match status" value="1"/>
</dbReference>
<dbReference type="SMART" id="SM00420">
    <property type="entry name" value="HTH_DEOR"/>
    <property type="match status" value="1"/>
</dbReference>
<keyword evidence="2" id="KW-0238">DNA-binding</keyword>
<evidence type="ECO:0000256" key="3">
    <source>
        <dbReference type="ARBA" id="ARBA00023163"/>
    </source>
</evidence>
<dbReference type="KEGG" id="vil:CFK37_04285"/>
<dbReference type="Gene3D" id="1.10.10.10">
    <property type="entry name" value="Winged helix-like DNA-binding domain superfamily/Winged helix DNA-binding domain"/>
    <property type="match status" value="1"/>
</dbReference>
<feature type="domain" description="HTH deoR-type" evidence="4">
    <location>
        <begin position="3"/>
        <end position="58"/>
    </location>
</feature>
<dbReference type="InterPro" id="IPR001034">
    <property type="entry name" value="DeoR_HTH"/>
</dbReference>
<organism evidence="5 6">
    <name type="scientific">Virgibacillus phasianinus</name>
    <dbReference type="NCBI Taxonomy" id="2017483"/>
    <lineage>
        <taxon>Bacteria</taxon>
        <taxon>Bacillati</taxon>
        <taxon>Bacillota</taxon>
        <taxon>Bacilli</taxon>
        <taxon>Bacillales</taxon>
        <taxon>Bacillaceae</taxon>
        <taxon>Virgibacillus</taxon>
    </lineage>
</organism>
<dbReference type="PRINTS" id="PR00037">
    <property type="entry name" value="HTHLACR"/>
</dbReference>
<dbReference type="InterPro" id="IPR050313">
    <property type="entry name" value="Carb_Metab_HTH_regulators"/>
</dbReference>
<dbReference type="RefSeq" id="WP_089060724.1">
    <property type="nucleotide sequence ID" value="NZ_CP022315.1"/>
</dbReference>
<dbReference type="InterPro" id="IPR014036">
    <property type="entry name" value="DeoR-like_C"/>
</dbReference>
<dbReference type="InterPro" id="IPR037171">
    <property type="entry name" value="NagB/RpiA_transferase-like"/>
</dbReference>
<dbReference type="PROSITE" id="PS51000">
    <property type="entry name" value="HTH_DEOR_2"/>
    <property type="match status" value="1"/>
</dbReference>
<dbReference type="PROSITE" id="PS00894">
    <property type="entry name" value="HTH_DEOR_1"/>
    <property type="match status" value="1"/>
</dbReference>
<proteinExistence type="predicted"/>
<evidence type="ECO:0000256" key="2">
    <source>
        <dbReference type="ARBA" id="ARBA00023125"/>
    </source>
</evidence>
<protein>
    <submittedName>
        <fullName evidence="5">DeoR family transcriptional regulator</fullName>
    </submittedName>
</protein>
<dbReference type="GO" id="GO:0003677">
    <property type="term" value="F:DNA binding"/>
    <property type="evidence" value="ECO:0007669"/>
    <property type="project" value="UniProtKB-KW"/>
</dbReference>
<dbReference type="InterPro" id="IPR036390">
    <property type="entry name" value="WH_DNA-bd_sf"/>
</dbReference>
<keyword evidence="1" id="KW-0805">Transcription regulation</keyword>
<keyword evidence="6" id="KW-1185">Reference proteome</keyword>
<dbReference type="GO" id="GO:0003700">
    <property type="term" value="F:DNA-binding transcription factor activity"/>
    <property type="evidence" value="ECO:0007669"/>
    <property type="project" value="InterPro"/>
</dbReference>
<sequence>MLTNERHTIILKLLTEQQTITTQDIHEATAASESTIRRDLTDLENQHKLQRIHGGATLTEKKLQEYSIAEKSTRNLQEKQMIAKHASQLIQDEDCIFLDAGTTTLQLIPYLKDKQVVVVTNGLTHVDLLTEHGITTYLTGGFIKQKTSALIGTQAIQSLENYRFDKCFLGVNGFHLEFGYTTPDPEEANVKQKASSLAKSTYVLADHTKLDRVSFAKIGDVSSATLLTGTLPKRDYQSLSNKTTIEVAEP</sequence>
<dbReference type="AlphaFoldDB" id="A0A220U045"/>
<dbReference type="SUPFAM" id="SSF46785">
    <property type="entry name" value="Winged helix' DNA-binding domain"/>
    <property type="match status" value="1"/>
</dbReference>
<dbReference type="InterPro" id="IPR036388">
    <property type="entry name" value="WH-like_DNA-bd_sf"/>
</dbReference>